<feature type="region of interest" description="Disordered" evidence="1">
    <location>
        <begin position="29"/>
        <end position="64"/>
    </location>
</feature>
<evidence type="ECO:0000313" key="2">
    <source>
        <dbReference type="EMBL" id="TWW81959.1"/>
    </source>
</evidence>
<protein>
    <submittedName>
        <fullName evidence="2">Uncharacterized protein</fullName>
    </submittedName>
</protein>
<feature type="compositionally biased region" description="Basic and acidic residues" evidence="1">
    <location>
        <begin position="144"/>
        <end position="156"/>
    </location>
</feature>
<comment type="caution">
    <text evidence="2">The sequence shown here is derived from an EMBL/GenBank/DDBJ whole genome shotgun (WGS) entry which is preliminary data.</text>
</comment>
<accession>A0A5C6PSV5</accession>
<organism evidence="2 3">
    <name type="scientific">Takifugu flavidus</name>
    <name type="common">sansaifugu</name>
    <dbReference type="NCBI Taxonomy" id="433684"/>
    <lineage>
        <taxon>Eukaryota</taxon>
        <taxon>Metazoa</taxon>
        <taxon>Chordata</taxon>
        <taxon>Craniata</taxon>
        <taxon>Vertebrata</taxon>
        <taxon>Euteleostomi</taxon>
        <taxon>Actinopterygii</taxon>
        <taxon>Neopterygii</taxon>
        <taxon>Teleostei</taxon>
        <taxon>Neoteleostei</taxon>
        <taxon>Acanthomorphata</taxon>
        <taxon>Eupercaria</taxon>
        <taxon>Tetraodontiformes</taxon>
        <taxon>Tetradontoidea</taxon>
        <taxon>Tetraodontidae</taxon>
        <taxon>Takifugu</taxon>
    </lineage>
</organism>
<dbReference type="AlphaFoldDB" id="A0A5C6PSV5"/>
<evidence type="ECO:0000256" key="1">
    <source>
        <dbReference type="SAM" id="MobiDB-lite"/>
    </source>
</evidence>
<dbReference type="Proteomes" id="UP000324091">
    <property type="component" value="Chromosome 1"/>
</dbReference>
<feature type="region of interest" description="Disordered" evidence="1">
    <location>
        <begin position="143"/>
        <end position="181"/>
    </location>
</feature>
<name>A0A5C6PSV5_9TELE</name>
<dbReference type="EMBL" id="RHFK02000001">
    <property type="protein sequence ID" value="TWW81959.1"/>
    <property type="molecule type" value="Genomic_DNA"/>
</dbReference>
<reference evidence="2 3" key="1">
    <citation type="submission" date="2019-04" db="EMBL/GenBank/DDBJ databases">
        <title>Chromosome genome assembly for Takifugu flavidus.</title>
        <authorList>
            <person name="Xiao S."/>
        </authorList>
    </citation>
    <scope>NUCLEOTIDE SEQUENCE [LARGE SCALE GENOMIC DNA]</scope>
    <source>
        <strain evidence="2">HTHZ2018</strain>
        <tissue evidence="2">Muscle</tissue>
    </source>
</reference>
<sequence length="181" mass="19769">MRRRPRARGKREREREEEREISVKVAVELAPGPPHPSEVGGSAAVYRSSVPASSTPLRPGRTCNTQESLGAAGVAARGVEDWRRVATIDRPMKQNQEWNIEGMNGNTPIRDPTSSLSGLILSSLLCIFVEEGLRQESHSLAITEDQRGSDRRHVEKGLLPVTEVAEKKEGAAEALPGERGT</sequence>
<gene>
    <name evidence="2" type="ORF">D4764_01G0017740</name>
</gene>
<feature type="compositionally biased region" description="Basic and acidic residues" evidence="1">
    <location>
        <begin position="11"/>
        <end position="20"/>
    </location>
</feature>
<evidence type="ECO:0000313" key="3">
    <source>
        <dbReference type="Proteomes" id="UP000324091"/>
    </source>
</evidence>
<feature type="compositionally biased region" description="Polar residues" evidence="1">
    <location>
        <begin position="50"/>
        <end position="64"/>
    </location>
</feature>
<proteinExistence type="predicted"/>
<feature type="region of interest" description="Disordered" evidence="1">
    <location>
        <begin position="1"/>
        <end position="20"/>
    </location>
</feature>
<keyword evidence="3" id="KW-1185">Reference proteome</keyword>
<feature type="compositionally biased region" description="Basic residues" evidence="1">
    <location>
        <begin position="1"/>
        <end position="10"/>
    </location>
</feature>